<dbReference type="Proteomes" id="UP001497512">
    <property type="component" value="Chromosome 5"/>
</dbReference>
<accession>A0ABP0UPW0</accession>
<organism evidence="1 2">
    <name type="scientific">Sphagnum troendelagicum</name>
    <dbReference type="NCBI Taxonomy" id="128251"/>
    <lineage>
        <taxon>Eukaryota</taxon>
        <taxon>Viridiplantae</taxon>
        <taxon>Streptophyta</taxon>
        <taxon>Embryophyta</taxon>
        <taxon>Bryophyta</taxon>
        <taxon>Sphagnophytina</taxon>
        <taxon>Sphagnopsida</taxon>
        <taxon>Sphagnales</taxon>
        <taxon>Sphagnaceae</taxon>
        <taxon>Sphagnum</taxon>
    </lineage>
</organism>
<proteinExistence type="predicted"/>
<dbReference type="EMBL" id="OZ019897">
    <property type="protein sequence ID" value="CAK9226436.1"/>
    <property type="molecule type" value="Genomic_DNA"/>
</dbReference>
<protein>
    <submittedName>
        <fullName evidence="1">Uncharacterized protein</fullName>
    </submittedName>
</protein>
<keyword evidence="2" id="KW-1185">Reference proteome</keyword>
<dbReference type="PANTHER" id="PTHR34035:SF1">
    <property type="entry name" value="TESTIS-EXPRESSED PROTEIN 47"/>
    <property type="match status" value="1"/>
</dbReference>
<dbReference type="Pfam" id="PF24787">
    <property type="entry name" value="TEX47"/>
    <property type="match status" value="1"/>
</dbReference>
<sequence length="184" mass="20624">MDDLMMNIHQTRPNMLDVVMENFNASAMRGPSISRMLYAGKLNARETSKQCVADWHEQMMKAAGTLNRMTGFLLVYPTCVLHFLEAESASLTKILLALQANAKSEAPVLEGVCVLSYTEDVHSSGPTQHTGFIQSISEKLPFLIHEQTNYATEVETPLHLRYGGPLLNIINSWCRLHYEPFHSG</sequence>
<dbReference type="PANTHER" id="PTHR34035">
    <property type="entry name" value="TESTIS-EXPRESSED PROTEIN 47"/>
    <property type="match status" value="1"/>
</dbReference>
<gene>
    <name evidence="1" type="ORF">CSSPTR1EN2_LOCUS18238</name>
</gene>
<evidence type="ECO:0000313" key="1">
    <source>
        <dbReference type="EMBL" id="CAK9226436.1"/>
    </source>
</evidence>
<evidence type="ECO:0000313" key="2">
    <source>
        <dbReference type="Proteomes" id="UP001497512"/>
    </source>
</evidence>
<name>A0ABP0UPW0_9BRYO</name>
<dbReference type="InterPro" id="IPR055308">
    <property type="entry name" value="TEX47-like"/>
</dbReference>
<reference evidence="1" key="1">
    <citation type="submission" date="2024-02" db="EMBL/GenBank/DDBJ databases">
        <authorList>
            <consortium name="ELIXIR-Norway"/>
            <consortium name="Elixir Norway"/>
        </authorList>
    </citation>
    <scope>NUCLEOTIDE SEQUENCE</scope>
</reference>